<dbReference type="PANTHER" id="PTHR34785">
    <property type="entry name" value="ECA1 GAMETOGENESIS RELATED FAMILY PROTEIN-RELATED"/>
    <property type="match status" value="1"/>
</dbReference>
<dbReference type="InterPro" id="IPR008502">
    <property type="entry name" value="Prolamin-like"/>
</dbReference>
<evidence type="ECO:0000256" key="2">
    <source>
        <dbReference type="SAM" id="MobiDB-lite"/>
    </source>
</evidence>
<dbReference type="PANTHER" id="PTHR34785:SF3">
    <property type="entry name" value="ECA1 GAMETOGENESIS RELATED FAMILY PROTEIN-RELATED"/>
    <property type="match status" value="1"/>
</dbReference>
<comment type="caution">
    <text evidence="5">The sequence shown here is derived from an EMBL/GenBank/DDBJ whole genome shotgun (WGS) entry which is preliminary data.</text>
</comment>
<gene>
    <name evidence="5" type="ORF">V5N11_011132</name>
</gene>
<feature type="domain" description="Prolamin-like" evidence="4">
    <location>
        <begin position="148"/>
        <end position="211"/>
    </location>
</feature>
<protein>
    <recommendedName>
        <fullName evidence="4">Prolamin-like domain-containing protein</fullName>
    </recommendedName>
</protein>
<dbReference type="EMBL" id="JBANAX010000642">
    <property type="protein sequence ID" value="KAL1199505.1"/>
    <property type="molecule type" value="Genomic_DNA"/>
</dbReference>
<evidence type="ECO:0000256" key="1">
    <source>
        <dbReference type="ARBA" id="ARBA00022729"/>
    </source>
</evidence>
<feature type="chain" id="PRO_5044750310" description="Prolamin-like domain-containing protein" evidence="3">
    <location>
        <begin position="27"/>
        <end position="218"/>
    </location>
</feature>
<accession>A0ABD0ZY37</accession>
<feature type="region of interest" description="Disordered" evidence="2">
    <location>
        <begin position="34"/>
        <end position="68"/>
    </location>
</feature>
<reference evidence="5 6" key="1">
    <citation type="submission" date="2024-04" db="EMBL/GenBank/DDBJ databases">
        <title>Genome assembly C_amara_ONT_v2.</title>
        <authorList>
            <person name="Yant L."/>
            <person name="Moore C."/>
            <person name="Slenker M."/>
        </authorList>
    </citation>
    <scope>NUCLEOTIDE SEQUENCE [LARGE SCALE GENOMIC DNA]</scope>
    <source>
        <tissue evidence="5">Leaf</tissue>
    </source>
</reference>
<dbReference type="AlphaFoldDB" id="A0ABD0ZY37"/>
<organism evidence="5 6">
    <name type="scientific">Cardamine amara subsp. amara</name>
    <dbReference type="NCBI Taxonomy" id="228776"/>
    <lineage>
        <taxon>Eukaryota</taxon>
        <taxon>Viridiplantae</taxon>
        <taxon>Streptophyta</taxon>
        <taxon>Embryophyta</taxon>
        <taxon>Tracheophyta</taxon>
        <taxon>Spermatophyta</taxon>
        <taxon>Magnoliopsida</taxon>
        <taxon>eudicotyledons</taxon>
        <taxon>Gunneridae</taxon>
        <taxon>Pentapetalae</taxon>
        <taxon>rosids</taxon>
        <taxon>malvids</taxon>
        <taxon>Brassicales</taxon>
        <taxon>Brassicaceae</taxon>
        <taxon>Cardamineae</taxon>
        <taxon>Cardamine</taxon>
    </lineage>
</organism>
<proteinExistence type="predicted"/>
<name>A0ABD0ZY37_CARAN</name>
<evidence type="ECO:0000313" key="5">
    <source>
        <dbReference type="EMBL" id="KAL1199505.1"/>
    </source>
</evidence>
<sequence>MNNIILTTTLLVAVLCLISLPISTFGLQMKPWSKPSEPASGNHHHKGVGRLEDSKISPATSSVSDSDYASPSSPGLIPALLPGFPNILGLPIPIISGLPNIPEIPNVPSISQIPQIPNIPSLPNLPALPPLSSVQSEVVSQSAEVEKCLKKDGSNTSEKCSSQIFSSWVKKDFALDKECCEIVMNMDKMCNSHVRMLFKSPFFVSLLRYSCHIKHIKN</sequence>
<dbReference type="Proteomes" id="UP001558713">
    <property type="component" value="Unassembled WGS sequence"/>
</dbReference>
<evidence type="ECO:0000313" key="6">
    <source>
        <dbReference type="Proteomes" id="UP001558713"/>
    </source>
</evidence>
<keyword evidence="1 3" id="KW-0732">Signal</keyword>
<feature type="signal peptide" evidence="3">
    <location>
        <begin position="1"/>
        <end position="26"/>
    </location>
</feature>
<keyword evidence="6" id="KW-1185">Reference proteome</keyword>
<evidence type="ECO:0000256" key="3">
    <source>
        <dbReference type="SAM" id="SignalP"/>
    </source>
</evidence>
<evidence type="ECO:0000259" key="4">
    <source>
        <dbReference type="Pfam" id="PF05617"/>
    </source>
</evidence>
<dbReference type="Pfam" id="PF05617">
    <property type="entry name" value="Prolamin_like"/>
    <property type="match status" value="1"/>
</dbReference>